<dbReference type="Pfam" id="PF01556">
    <property type="entry name" value="DnaJ_C"/>
    <property type="match status" value="1"/>
</dbReference>
<dbReference type="AlphaFoldDB" id="A0A914Y8J0"/>
<dbReference type="Proteomes" id="UP000887577">
    <property type="component" value="Unplaced"/>
</dbReference>
<dbReference type="InterPro" id="IPR051339">
    <property type="entry name" value="DnaJ_subfamily_B"/>
</dbReference>
<evidence type="ECO:0000259" key="2">
    <source>
        <dbReference type="Pfam" id="PF01556"/>
    </source>
</evidence>
<dbReference type="GO" id="GO:0005829">
    <property type="term" value="C:cytosol"/>
    <property type="evidence" value="ECO:0007669"/>
    <property type="project" value="TreeGrafter"/>
</dbReference>
<dbReference type="GO" id="GO:0051082">
    <property type="term" value="F:unfolded protein binding"/>
    <property type="evidence" value="ECO:0007669"/>
    <property type="project" value="InterPro"/>
</dbReference>
<evidence type="ECO:0000256" key="1">
    <source>
        <dbReference type="ARBA" id="ARBA00023186"/>
    </source>
</evidence>
<name>A0A914Y8J0_9BILA</name>
<reference evidence="4" key="1">
    <citation type="submission" date="2022-11" db="UniProtKB">
        <authorList>
            <consortium name="WormBaseParasite"/>
        </authorList>
    </citation>
    <scope>IDENTIFICATION</scope>
</reference>
<protein>
    <submittedName>
        <fullName evidence="4">Chaperone DnaJ C-terminal domain-containing protein</fullName>
    </submittedName>
</protein>
<dbReference type="InterPro" id="IPR008971">
    <property type="entry name" value="HSP40/DnaJ_pept-bd"/>
</dbReference>
<proteinExistence type="predicted"/>
<dbReference type="SUPFAM" id="SSF49493">
    <property type="entry name" value="HSP40/DnaJ peptide-binding domain"/>
    <property type="match status" value="2"/>
</dbReference>
<dbReference type="GO" id="GO:0051087">
    <property type="term" value="F:protein-folding chaperone binding"/>
    <property type="evidence" value="ECO:0007669"/>
    <property type="project" value="TreeGrafter"/>
</dbReference>
<dbReference type="PANTHER" id="PTHR24078">
    <property type="entry name" value="DNAJ HOMOLOG SUBFAMILY C MEMBER"/>
    <property type="match status" value="1"/>
</dbReference>
<dbReference type="WBParaSite" id="PSU_v2.g13904.t1">
    <property type="protein sequence ID" value="PSU_v2.g13904.t1"/>
    <property type="gene ID" value="PSU_v2.g13904"/>
</dbReference>
<dbReference type="CDD" id="cd10747">
    <property type="entry name" value="DnaJ_C"/>
    <property type="match status" value="1"/>
</dbReference>
<keyword evidence="1" id="KW-0143">Chaperone</keyword>
<dbReference type="InterPro" id="IPR002939">
    <property type="entry name" value="DnaJ_C"/>
</dbReference>
<sequence>MSFSYTRISRDNGPGGIFMETFSHRRTSNTNAETFQEENFNRSSRPTATAKRQLQDPIVQYDLKVSLEEIYKGCVKNIRVTRKIFSRDGSSKSEVKMLKVNVKPGCKDGAKFIFPKEGDQIPGHIPADIVFIIKDKSHPEFNREGVNIRYTQKLTLKEALCGTTIYIPTLDGTIEQVEIDRIVKPNTTQRLAGHGLPNPQMGNQRGDLIITFDVEFPNSLSLQRKELLQKSDHHF</sequence>
<feature type="domain" description="Chaperone DnaJ C-terminal" evidence="2">
    <location>
        <begin position="59"/>
        <end position="217"/>
    </location>
</feature>
<keyword evidence="3" id="KW-1185">Reference proteome</keyword>
<dbReference type="FunFam" id="2.60.260.20:FF:000002">
    <property type="entry name" value="Dnaj homolog subfamily b member"/>
    <property type="match status" value="1"/>
</dbReference>
<evidence type="ECO:0000313" key="4">
    <source>
        <dbReference type="WBParaSite" id="PSU_v2.g13904.t1"/>
    </source>
</evidence>
<dbReference type="FunFam" id="2.60.260.20:FF:000006">
    <property type="entry name" value="DnaJ subfamily B member 13"/>
    <property type="match status" value="1"/>
</dbReference>
<dbReference type="Gene3D" id="2.60.260.20">
    <property type="entry name" value="Urease metallochaperone UreE, N-terminal domain"/>
    <property type="match status" value="2"/>
</dbReference>
<dbReference type="GO" id="GO:0006457">
    <property type="term" value="P:protein folding"/>
    <property type="evidence" value="ECO:0007669"/>
    <property type="project" value="InterPro"/>
</dbReference>
<organism evidence="3 4">
    <name type="scientific">Panagrolaimus superbus</name>
    <dbReference type="NCBI Taxonomy" id="310955"/>
    <lineage>
        <taxon>Eukaryota</taxon>
        <taxon>Metazoa</taxon>
        <taxon>Ecdysozoa</taxon>
        <taxon>Nematoda</taxon>
        <taxon>Chromadorea</taxon>
        <taxon>Rhabditida</taxon>
        <taxon>Tylenchina</taxon>
        <taxon>Panagrolaimomorpha</taxon>
        <taxon>Panagrolaimoidea</taxon>
        <taxon>Panagrolaimidae</taxon>
        <taxon>Panagrolaimus</taxon>
    </lineage>
</organism>
<evidence type="ECO:0000313" key="3">
    <source>
        <dbReference type="Proteomes" id="UP000887577"/>
    </source>
</evidence>
<dbReference type="PANTHER" id="PTHR24078:SF553">
    <property type="entry name" value="DNAJ HOMOLOG SUBFAMILY B MEMBER 5"/>
    <property type="match status" value="1"/>
</dbReference>
<accession>A0A914Y8J0</accession>